<protein>
    <recommendedName>
        <fullName evidence="4">Heparin-binding hemagglutinin</fullName>
    </recommendedName>
</protein>
<keyword evidence="3" id="KW-1185">Reference proteome</keyword>
<proteinExistence type="predicted"/>
<dbReference type="Proteomes" id="UP000695264">
    <property type="component" value="Unassembled WGS sequence"/>
</dbReference>
<feature type="compositionally biased region" description="Low complexity" evidence="1">
    <location>
        <begin position="153"/>
        <end position="183"/>
    </location>
</feature>
<gene>
    <name evidence="2" type="ORF">HCK00_05925</name>
</gene>
<dbReference type="RefSeq" id="WP_168100658.1">
    <property type="nucleotide sequence ID" value="NZ_JAATEN010000003.1"/>
</dbReference>
<feature type="region of interest" description="Disordered" evidence="1">
    <location>
        <begin position="153"/>
        <end position="204"/>
    </location>
</feature>
<name>A0ABX1BW22_9ACTN</name>
<dbReference type="EMBL" id="JAATEN010000003">
    <property type="protein sequence ID" value="NJQ00085.1"/>
    <property type="molecule type" value="Genomic_DNA"/>
</dbReference>
<evidence type="ECO:0000313" key="3">
    <source>
        <dbReference type="Proteomes" id="UP000695264"/>
    </source>
</evidence>
<comment type="caution">
    <text evidence="2">The sequence shown here is derived from an EMBL/GenBank/DDBJ whole genome shotgun (WGS) entry which is preliminary data.</text>
</comment>
<feature type="compositionally biased region" description="Low complexity" evidence="1">
    <location>
        <begin position="192"/>
        <end position="204"/>
    </location>
</feature>
<sequence>MATTDELRKTLKDPTPLYAAVGTADLAAEKLRELPALVERLRAEAPERFAGVRKTDPKAVQERFARQAKEAQSTVQTKVTEVLGTLDTDIKKFRESAQTLALQGVGRAAEYAVKARETYDVLAERGRGTVQTWRGDAAEQVTDIAIAVEPEPAAAPAGAAAKSGPAASTATATKAEAAPAAKPAARKSTGRKAPAGKSAPKSAE</sequence>
<evidence type="ECO:0000256" key="1">
    <source>
        <dbReference type="SAM" id="MobiDB-lite"/>
    </source>
</evidence>
<accession>A0ABX1BW22</accession>
<organism evidence="2 3">
    <name type="scientific">Streptomyces zingiberis</name>
    <dbReference type="NCBI Taxonomy" id="2053010"/>
    <lineage>
        <taxon>Bacteria</taxon>
        <taxon>Bacillati</taxon>
        <taxon>Actinomycetota</taxon>
        <taxon>Actinomycetes</taxon>
        <taxon>Kitasatosporales</taxon>
        <taxon>Streptomycetaceae</taxon>
        <taxon>Streptomyces</taxon>
    </lineage>
</organism>
<reference evidence="2 3" key="1">
    <citation type="submission" date="2020-03" db="EMBL/GenBank/DDBJ databases">
        <title>WGS of actinomycetes isolated from Thailand.</title>
        <authorList>
            <person name="Thawai C."/>
        </authorList>
    </citation>
    <scope>NUCLEOTIDE SEQUENCE [LARGE SCALE GENOMIC DNA]</scope>
    <source>
        <strain evidence="2 3">PLAI 1-29</strain>
    </source>
</reference>
<evidence type="ECO:0000313" key="2">
    <source>
        <dbReference type="EMBL" id="NJQ00085.1"/>
    </source>
</evidence>
<evidence type="ECO:0008006" key="4">
    <source>
        <dbReference type="Google" id="ProtNLM"/>
    </source>
</evidence>